<evidence type="ECO:0000256" key="1">
    <source>
        <dbReference type="ARBA" id="ARBA00009005"/>
    </source>
</evidence>
<dbReference type="InterPro" id="IPR050452">
    <property type="entry name" value="Metacaspase"/>
</dbReference>
<dbReference type="AlphaFoldDB" id="A0A507FJU6"/>
<evidence type="ECO:0000313" key="5">
    <source>
        <dbReference type="Proteomes" id="UP000320333"/>
    </source>
</evidence>
<dbReference type="Pfam" id="PF00397">
    <property type="entry name" value="WW"/>
    <property type="match status" value="1"/>
</dbReference>
<feature type="domain" description="WW" evidence="3">
    <location>
        <begin position="39"/>
        <end position="73"/>
    </location>
</feature>
<dbReference type="GO" id="GO:0005737">
    <property type="term" value="C:cytoplasm"/>
    <property type="evidence" value="ECO:0007669"/>
    <property type="project" value="TreeGrafter"/>
</dbReference>
<keyword evidence="5" id="KW-1185">Reference proteome</keyword>
<sequence>MEGFLGKVLSAIGQPDGAPQNGQNGQNGQQSQQQPPKPNDLPPGWVAQWSQNYGCYFYANQATGQTQWTPPSGSGGAPAQQQHSAPQQQHSQQRAGEGPTKKALLIGINYTGSKYALAGCINDAYNLKDFISQNYGYSTDTNHMVVMTDDAKDPNLKPTAKNLLAGFHWLLAGSKPGDELFLSYSGHGGQVKDQDGDRASGLDDTLCPVDFETAGQIISDDLHRYLVKALPQGVKLTCILDCCHSGTLLELPYTYRPDANGKMGPVELVKHGMKLVSEAGSLLKGGFSMSKMTDAKRIFEEARVLATSLRGEGTPTTEAGGYKQEAFNENDNVERHILSISGCRDDQTSADTSFDGRSSGALTYALLSTLKQSRQLTLEQLLASLRGFMATSKFSQIPQLATGMQVNPSSPFTL</sequence>
<gene>
    <name evidence="4" type="ORF">CcCBS67573_g03379</name>
</gene>
<organism evidence="4 5">
    <name type="scientific">Chytriomyces confervae</name>
    <dbReference type="NCBI Taxonomy" id="246404"/>
    <lineage>
        <taxon>Eukaryota</taxon>
        <taxon>Fungi</taxon>
        <taxon>Fungi incertae sedis</taxon>
        <taxon>Chytridiomycota</taxon>
        <taxon>Chytridiomycota incertae sedis</taxon>
        <taxon>Chytridiomycetes</taxon>
        <taxon>Chytridiales</taxon>
        <taxon>Chytriomycetaceae</taxon>
        <taxon>Chytriomyces</taxon>
    </lineage>
</organism>
<comment type="similarity">
    <text evidence="1">Belongs to the peptidase C14B family.</text>
</comment>
<dbReference type="PROSITE" id="PS50020">
    <property type="entry name" value="WW_DOMAIN_2"/>
    <property type="match status" value="1"/>
</dbReference>
<dbReference type="InterPro" id="IPR036020">
    <property type="entry name" value="WW_dom_sf"/>
</dbReference>
<comment type="caution">
    <text evidence="4">The sequence shown here is derived from an EMBL/GenBank/DDBJ whole genome shotgun (WGS) entry which is preliminary data.</text>
</comment>
<dbReference type="Proteomes" id="UP000320333">
    <property type="component" value="Unassembled WGS sequence"/>
</dbReference>
<accession>A0A507FJU6</accession>
<dbReference type="InterPro" id="IPR001202">
    <property type="entry name" value="WW_dom"/>
</dbReference>
<dbReference type="SUPFAM" id="SSF51045">
    <property type="entry name" value="WW domain"/>
    <property type="match status" value="1"/>
</dbReference>
<dbReference type="EMBL" id="QEAP01000084">
    <property type="protein sequence ID" value="TPX75337.1"/>
    <property type="molecule type" value="Genomic_DNA"/>
</dbReference>
<dbReference type="Pfam" id="PF00656">
    <property type="entry name" value="Peptidase_C14"/>
    <property type="match status" value="1"/>
</dbReference>
<proteinExistence type="inferred from homology"/>
<reference evidence="4 5" key="1">
    <citation type="journal article" date="2019" name="Sci. Rep.">
        <title>Comparative genomics of chytrid fungi reveal insights into the obligate biotrophic and pathogenic lifestyle of Synchytrium endobioticum.</title>
        <authorList>
            <person name="van de Vossenberg B.T.L.H."/>
            <person name="Warris S."/>
            <person name="Nguyen H.D.T."/>
            <person name="van Gent-Pelzer M.P.E."/>
            <person name="Joly D.L."/>
            <person name="van de Geest H.C."/>
            <person name="Bonants P.J.M."/>
            <person name="Smith D.S."/>
            <person name="Levesque C.A."/>
            <person name="van der Lee T.A.J."/>
        </authorList>
    </citation>
    <scope>NUCLEOTIDE SEQUENCE [LARGE SCALE GENOMIC DNA]</scope>
    <source>
        <strain evidence="4 5">CBS 675.73</strain>
    </source>
</reference>
<dbReference type="InterPro" id="IPR011600">
    <property type="entry name" value="Pept_C14_caspase"/>
</dbReference>
<dbReference type="GO" id="GO:0004197">
    <property type="term" value="F:cysteine-type endopeptidase activity"/>
    <property type="evidence" value="ECO:0007669"/>
    <property type="project" value="InterPro"/>
</dbReference>
<dbReference type="Gene3D" id="2.20.70.10">
    <property type="match status" value="1"/>
</dbReference>
<evidence type="ECO:0000313" key="4">
    <source>
        <dbReference type="EMBL" id="TPX75337.1"/>
    </source>
</evidence>
<evidence type="ECO:0000256" key="2">
    <source>
        <dbReference type="SAM" id="MobiDB-lite"/>
    </source>
</evidence>
<dbReference type="PANTHER" id="PTHR48104:SF30">
    <property type="entry name" value="METACASPASE-1"/>
    <property type="match status" value="1"/>
</dbReference>
<protein>
    <recommendedName>
        <fullName evidence="3">WW domain-containing protein</fullName>
    </recommendedName>
</protein>
<dbReference type="OrthoDB" id="3223806at2759"/>
<name>A0A507FJU6_9FUNG</name>
<feature type="region of interest" description="Disordered" evidence="2">
    <location>
        <begin position="66"/>
        <end position="99"/>
    </location>
</feature>
<feature type="compositionally biased region" description="Low complexity" evidence="2">
    <location>
        <begin position="13"/>
        <end position="34"/>
    </location>
</feature>
<dbReference type="Gene3D" id="3.40.50.1460">
    <property type="match status" value="1"/>
</dbReference>
<evidence type="ECO:0000259" key="3">
    <source>
        <dbReference type="PROSITE" id="PS50020"/>
    </source>
</evidence>
<dbReference type="SMART" id="SM00456">
    <property type="entry name" value="WW"/>
    <property type="match status" value="1"/>
</dbReference>
<dbReference type="GO" id="GO:0006508">
    <property type="term" value="P:proteolysis"/>
    <property type="evidence" value="ECO:0007669"/>
    <property type="project" value="InterPro"/>
</dbReference>
<dbReference type="CDD" id="cd00201">
    <property type="entry name" value="WW"/>
    <property type="match status" value="1"/>
</dbReference>
<dbReference type="PANTHER" id="PTHR48104">
    <property type="entry name" value="METACASPASE-4"/>
    <property type="match status" value="1"/>
</dbReference>
<feature type="region of interest" description="Disordered" evidence="2">
    <location>
        <begin position="1"/>
        <end position="46"/>
    </location>
</feature>
<feature type="compositionally biased region" description="Low complexity" evidence="2">
    <location>
        <begin position="77"/>
        <end position="96"/>
    </location>
</feature>
<dbReference type="PROSITE" id="PS01159">
    <property type="entry name" value="WW_DOMAIN_1"/>
    <property type="match status" value="1"/>
</dbReference>